<name>A0ABV5VYG8_9BACL</name>
<reference evidence="3 4" key="1">
    <citation type="submission" date="2024-09" db="EMBL/GenBank/DDBJ databases">
        <authorList>
            <person name="Sun Q."/>
            <person name="Mori K."/>
        </authorList>
    </citation>
    <scope>NUCLEOTIDE SEQUENCE [LARGE SCALE GENOMIC DNA]</scope>
    <source>
        <strain evidence="3 4">JCM 12520</strain>
    </source>
</reference>
<dbReference type="EMBL" id="JBHMAG010000012">
    <property type="protein sequence ID" value="MFB9753363.1"/>
    <property type="molecule type" value="Genomic_DNA"/>
</dbReference>
<proteinExistence type="predicted"/>
<evidence type="ECO:0000256" key="1">
    <source>
        <dbReference type="SAM" id="SignalP"/>
    </source>
</evidence>
<comment type="caution">
    <text evidence="3">The sequence shown here is derived from an EMBL/GenBank/DDBJ whole genome shotgun (WGS) entry which is preliminary data.</text>
</comment>
<gene>
    <name evidence="3" type="ORF">ACFFNY_17500</name>
</gene>
<dbReference type="Proteomes" id="UP001589619">
    <property type="component" value="Unassembled WGS sequence"/>
</dbReference>
<evidence type="ECO:0000313" key="4">
    <source>
        <dbReference type="Proteomes" id="UP001589619"/>
    </source>
</evidence>
<sequence length="546" mass="58287">MTKARKGKKAIVVLTTLAVLAGGAGAIGAVAPASAASVQTISGLLQGQLLSNLGDIRLPLRSLFEAMGADVSWNSDTKKVTIQKGAFSIIMTAGESVVMINGIPRTLDRPVLITDDKTPVPLRFVGDLLSALFQPNPGQPASCVNEPTFEQAMAELKSNFDERVADYLASLWDPVVGGFYFSKSARDHTGFLPDLESTGQIINFMRESGMLQSDAEFLTKLSAPVRQKLVTFTQTMQDPGDGYFYHPQWGKNIPDARRGRDLTWASDVILRKMNVSPLYLLPSQRSQTAAKPVQIAAAGPVQIAAAGPAYLQSEQALKDWMAALPWQANPYSAGNSVNAVARQIQAAGLGPAAVAYLSSIQNVETGLWGNGETYETVSAAMKVALMYQLANHPYPYAMKALESTIRVAQIDIPVSQITFIYNPWSAIAAIRKTYASVGLPVGFVETLAAAAPKMILKSSQKLQPLRLPDGSFKYSPGNSNNYSAGVLVSLGGNEGDVNATTIAFGSMLSSIYAAMGLNNVPIYDSSVMTRFANTVSNAAPIVKVQP</sequence>
<protein>
    <submittedName>
        <fullName evidence="3">Copper amine oxidase N-terminal domain-containing protein</fullName>
    </submittedName>
</protein>
<dbReference type="Gene3D" id="3.30.457.10">
    <property type="entry name" value="Copper amine oxidase-like, N-terminal domain"/>
    <property type="match status" value="1"/>
</dbReference>
<dbReference type="Pfam" id="PF07833">
    <property type="entry name" value="Cu_amine_oxidN1"/>
    <property type="match status" value="1"/>
</dbReference>
<dbReference type="InterPro" id="IPR036582">
    <property type="entry name" value="Mao_N_sf"/>
</dbReference>
<keyword evidence="1" id="KW-0732">Signal</keyword>
<feature type="signal peptide" evidence="1">
    <location>
        <begin position="1"/>
        <end position="35"/>
    </location>
</feature>
<organism evidence="3 4">
    <name type="scientific">Paenibacillus hodogayensis</name>
    <dbReference type="NCBI Taxonomy" id="279208"/>
    <lineage>
        <taxon>Bacteria</taxon>
        <taxon>Bacillati</taxon>
        <taxon>Bacillota</taxon>
        <taxon>Bacilli</taxon>
        <taxon>Bacillales</taxon>
        <taxon>Paenibacillaceae</taxon>
        <taxon>Paenibacillus</taxon>
    </lineage>
</organism>
<feature type="chain" id="PRO_5046201277" evidence="1">
    <location>
        <begin position="36"/>
        <end position="546"/>
    </location>
</feature>
<dbReference type="RefSeq" id="WP_344901619.1">
    <property type="nucleotide sequence ID" value="NZ_BAAAYO010000001.1"/>
</dbReference>
<accession>A0ABV5VYG8</accession>
<dbReference type="SUPFAM" id="SSF55383">
    <property type="entry name" value="Copper amine oxidase, domain N"/>
    <property type="match status" value="1"/>
</dbReference>
<evidence type="ECO:0000259" key="2">
    <source>
        <dbReference type="Pfam" id="PF07833"/>
    </source>
</evidence>
<keyword evidence="4" id="KW-1185">Reference proteome</keyword>
<evidence type="ECO:0000313" key="3">
    <source>
        <dbReference type="EMBL" id="MFB9753363.1"/>
    </source>
</evidence>
<feature type="domain" description="Copper amine oxidase-like N-terminal" evidence="2">
    <location>
        <begin position="54"/>
        <end position="131"/>
    </location>
</feature>
<dbReference type="InterPro" id="IPR012854">
    <property type="entry name" value="Cu_amine_oxidase-like_N"/>
</dbReference>